<dbReference type="InterPro" id="IPR006094">
    <property type="entry name" value="Oxid_FAD_bind_N"/>
</dbReference>
<feature type="domain" description="FAD-binding PCMH-type" evidence="1">
    <location>
        <begin position="52"/>
        <end position="237"/>
    </location>
</feature>
<dbReference type="Gene3D" id="3.30.465.10">
    <property type="match status" value="1"/>
</dbReference>
<dbReference type="SUPFAM" id="SSF56176">
    <property type="entry name" value="FAD-binding/transporter-associated domain-like"/>
    <property type="match status" value="1"/>
</dbReference>
<sequence length="259" mass="27831">MNPVDLPLPVVRPSAAEVDTESLEQDLRARVDGEVRFDAGTRAAYSTDGSNYRQVPIGVVIPRTVEAAEEAVAVCRKHDVPLLSRGGGTSLAGECCNTAVVLDWSKYCNRLLSVDAENRRCVVEPGIVLDDLNRQLAEYGLQYGPRPATHPNCTIGGMIGNNSCGSTAQAYGKVVDNLHRLQVLTYDGTRMWVGRTDTGELERLMSGEGRQAQLYRGWWPCGTGTPISCANASPTSPAGCPATTWTRSCPSTASTWPAC</sequence>
<dbReference type="InterPro" id="IPR036318">
    <property type="entry name" value="FAD-bd_PCMH-like_sf"/>
</dbReference>
<name>A0A4Y3V6T2_9ACTN</name>
<reference evidence="2 3" key="1">
    <citation type="submission" date="2019-06" db="EMBL/GenBank/DDBJ databases">
        <title>Whole genome shotgun sequence of Streptomyces spinoverrucosus NBRC 14228.</title>
        <authorList>
            <person name="Hosoyama A."/>
            <person name="Uohara A."/>
            <person name="Ohji S."/>
            <person name="Ichikawa N."/>
        </authorList>
    </citation>
    <scope>NUCLEOTIDE SEQUENCE [LARGE SCALE GENOMIC DNA]</scope>
    <source>
        <strain evidence="2 3">NBRC 14228</strain>
    </source>
</reference>
<dbReference type="InterPro" id="IPR016166">
    <property type="entry name" value="FAD-bd_PCMH"/>
</dbReference>
<keyword evidence="3" id="KW-1185">Reference proteome</keyword>
<dbReference type="PROSITE" id="PS51387">
    <property type="entry name" value="FAD_PCMH"/>
    <property type="match status" value="1"/>
</dbReference>
<dbReference type="AlphaFoldDB" id="A0A4Y3V6T2"/>
<proteinExistence type="predicted"/>
<dbReference type="GO" id="GO:1903457">
    <property type="term" value="P:lactate catabolic process"/>
    <property type="evidence" value="ECO:0007669"/>
    <property type="project" value="TreeGrafter"/>
</dbReference>
<dbReference type="EMBL" id="BJND01000004">
    <property type="protein sequence ID" value="GEC02667.1"/>
    <property type="molecule type" value="Genomic_DNA"/>
</dbReference>
<dbReference type="GO" id="GO:0071949">
    <property type="term" value="F:FAD binding"/>
    <property type="evidence" value="ECO:0007669"/>
    <property type="project" value="InterPro"/>
</dbReference>
<dbReference type="GO" id="GO:0008720">
    <property type="term" value="F:D-lactate dehydrogenase (NAD+) activity"/>
    <property type="evidence" value="ECO:0007669"/>
    <property type="project" value="TreeGrafter"/>
</dbReference>
<comment type="caution">
    <text evidence="2">The sequence shown here is derived from an EMBL/GenBank/DDBJ whole genome shotgun (WGS) entry which is preliminary data.</text>
</comment>
<dbReference type="InterPro" id="IPR016169">
    <property type="entry name" value="FAD-bd_PCMH_sub2"/>
</dbReference>
<organism evidence="2 3">
    <name type="scientific">Streptomyces spinoverrucosus</name>
    <dbReference type="NCBI Taxonomy" id="284043"/>
    <lineage>
        <taxon>Bacteria</taxon>
        <taxon>Bacillati</taxon>
        <taxon>Actinomycetota</taxon>
        <taxon>Actinomycetes</taxon>
        <taxon>Kitasatosporales</taxon>
        <taxon>Streptomycetaceae</taxon>
        <taxon>Streptomyces</taxon>
    </lineage>
</organism>
<gene>
    <name evidence="2" type="ORF">SSP24_03220</name>
</gene>
<dbReference type="GO" id="GO:0004458">
    <property type="term" value="F:D-lactate dehydrogenase (cytochrome) activity"/>
    <property type="evidence" value="ECO:0007669"/>
    <property type="project" value="TreeGrafter"/>
</dbReference>
<evidence type="ECO:0000313" key="3">
    <source>
        <dbReference type="Proteomes" id="UP000317881"/>
    </source>
</evidence>
<dbReference type="Pfam" id="PF01565">
    <property type="entry name" value="FAD_binding_4"/>
    <property type="match status" value="1"/>
</dbReference>
<dbReference type="PANTHER" id="PTHR11748:SF119">
    <property type="entry name" value="D-2-HYDROXYGLUTARATE DEHYDROGENASE"/>
    <property type="match status" value="1"/>
</dbReference>
<protein>
    <recommendedName>
        <fullName evidence="1">FAD-binding PCMH-type domain-containing protein</fullName>
    </recommendedName>
</protein>
<evidence type="ECO:0000313" key="2">
    <source>
        <dbReference type="EMBL" id="GEC02667.1"/>
    </source>
</evidence>
<dbReference type="Proteomes" id="UP000317881">
    <property type="component" value="Unassembled WGS sequence"/>
</dbReference>
<accession>A0A4Y3V6T2</accession>
<dbReference type="PANTHER" id="PTHR11748">
    <property type="entry name" value="D-LACTATE DEHYDROGENASE"/>
    <property type="match status" value="1"/>
</dbReference>
<evidence type="ECO:0000259" key="1">
    <source>
        <dbReference type="PROSITE" id="PS51387"/>
    </source>
</evidence>